<dbReference type="InterPro" id="IPR001360">
    <property type="entry name" value="Glyco_hydro_1"/>
</dbReference>
<accession>A0A644ZLQ6</accession>
<comment type="caution">
    <text evidence="1">The sequence shown here is derived from an EMBL/GenBank/DDBJ whole genome shotgun (WGS) entry which is preliminary data.</text>
</comment>
<proteinExistence type="predicted"/>
<dbReference type="GO" id="GO:0016052">
    <property type="term" value="P:carbohydrate catabolic process"/>
    <property type="evidence" value="ECO:0007669"/>
    <property type="project" value="TreeGrafter"/>
</dbReference>
<dbReference type="AlphaFoldDB" id="A0A644ZLQ6"/>
<organism evidence="1">
    <name type="scientific">bioreactor metagenome</name>
    <dbReference type="NCBI Taxonomy" id="1076179"/>
    <lineage>
        <taxon>unclassified sequences</taxon>
        <taxon>metagenomes</taxon>
        <taxon>ecological metagenomes</taxon>
    </lineage>
</organism>
<protein>
    <submittedName>
        <fullName evidence="1">Aryl-phospho-beta-D-glucosidase BglC</fullName>
        <ecNumber evidence="1">3.2.1.86</ecNumber>
    </submittedName>
</protein>
<dbReference type="InterPro" id="IPR017853">
    <property type="entry name" value="GH"/>
</dbReference>
<dbReference type="EMBL" id="VSSQ01009508">
    <property type="protein sequence ID" value="MPM41839.1"/>
    <property type="molecule type" value="Genomic_DNA"/>
</dbReference>
<dbReference type="PRINTS" id="PR00131">
    <property type="entry name" value="GLHYDRLASE1"/>
</dbReference>
<dbReference type="Gene3D" id="3.20.20.80">
    <property type="entry name" value="Glycosidases"/>
    <property type="match status" value="1"/>
</dbReference>
<keyword evidence="1" id="KW-0378">Hydrolase</keyword>
<dbReference type="GO" id="GO:0005829">
    <property type="term" value="C:cytosol"/>
    <property type="evidence" value="ECO:0007669"/>
    <property type="project" value="TreeGrafter"/>
</dbReference>
<keyword evidence="1" id="KW-0326">Glycosidase</keyword>
<dbReference type="PANTHER" id="PTHR10353:SF136">
    <property type="entry name" value="ARYL-PHOSPHO-BETA-D-GLUCOSIDASE BGLC"/>
    <property type="match status" value="1"/>
</dbReference>
<dbReference type="PROSITE" id="PS00572">
    <property type="entry name" value="GLYCOSYL_HYDROL_F1_1"/>
    <property type="match status" value="1"/>
</dbReference>
<dbReference type="Pfam" id="PF00232">
    <property type="entry name" value="Glyco_hydro_1"/>
    <property type="match status" value="1"/>
</dbReference>
<dbReference type="PANTHER" id="PTHR10353">
    <property type="entry name" value="GLYCOSYL HYDROLASE"/>
    <property type="match status" value="1"/>
</dbReference>
<dbReference type="EC" id="3.2.1.86" evidence="1"/>
<evidence type="ECO:0000313" key="1">
    <source>
        <dbReference type="EMBL" id="MPM41839.1"/>
    </source>
</evidence>
<gene>
    <name evidence="1" type="primary">bglC_6</name>
    <name evidence="1" type="ORF">SDC9_88499</name>
</gene>
<dbReference type="SUPFAM" id="SSF51445">
    <property type="entry name" value="(Trans)glycosidases"/>
    <property type="match status" value="1"/>
</dbReference>
<sequence length="146" mass="17068">MYKNPLNPNLPTTDWDWTIDPIGIRVGCRDITSRYDLPIIISENGLGAFDTLEEDGSIHDPYRITYLSEHLKEIKLAIEEGSEVLAYCTWSFTDLLSWLNGYQKRYGFVYVDQYEEAIEPSLKRYKKDSYFWYKDVIASDGKALFE</sequence>
<dbReference type="GO" id="GO:0008706">
    <property type="term" value="F:6-phospho-beta-glucosidase activity"/>
    <property type="evidence" value="ECO:0007669"/>
    <property type="project" value="UniProtKB-EC"/>
</dbReference>
<reference evidence="1" key="1">
    <citation type="submission" date="2019-08" db="EMBL/GenBank/DDBJ databases">
        <authorList>
            <person name="Kucharzyk K."/>
            <person name="Murdoch R.W."/>
            <person name="Higgins S."/>
            <person name="Loffler F."/>
        </authorList>
    </citation>
    <scope>NUCLEOTIDE SEQUENCE</scope>
</reference>
<name>A0A644ZLQ6_9ZZZZ</name>
<dbReference type="InterPro" id="IPR018120">
    <property type="entry name" value="Glyco_hydro_1_AS"/>
</dbReference>